<dbReference type="RefSeq" id="WP_155311034.1">
    <property type="nucleotide sequence ID" value="NZ_AP021879.1"/>
</dbReference>
<dbReference type="EMBL" id="AP021879">
    <property type="protein sequence ID" value="BBO89919.1"/>
    <property type="molecule type" value="Genomic_DNA"/>
</dbReference>
<dbReference type="InterPro" id="IPR011962">
    <property type="entry name" value="dCTP_deaminase"/>
</dbReference>
<evidence type="ECO:0000256" key="3">
    <source>
        <dbReference type="SAM" id="Phobius"/>
    </source>
</evidence>
<feature type="transmembrane region" description="Helical" evidence="3">
    <location>
        <begin position="181"/>
        <end position="201"/>
    </location>
</feature>
<dbReference type="InterPro" id="IPR036157">
    <property type="entry name" value="dUTPase-like_sf"/>
</dbReference>
<keyword evidence="3" id="KW-0812">Transmembrane</keyword>
<dbReference type="GO" id="GO:0008829">
    <property type="term" value="F:dCTP deaminase activity"/>
    <property type="evidence" value="ECO:0007669"/>
    <property type="project" value="InterPro"/>
</dbReference>
<keyword evidence="1" id="KW-0378">Hydrolase</keyword>
<evidence type="ECO:0000256" key="2">
    <source>
        <dbReference type="ARBA" id="ARBA00023080"/>
    </source>
</evidence>
<dbReference type="PANTHER" id="PTHR42680:SF3">
    <property type="entry name" value="DCTP DEAMINASE"/>
    <property type="match status" value="1"/>
</dbReference>
<evidence type="ECO:0000313" key="4">
    <source>
        <dbReference type="EMBL" id="BBO89919.1"/>
    </source>
</evidence>
<keyword evidence="3" id="KW-1133">Transmembrane helix</keyword>
<dbReference type="Gene3D" id="2.70.40.10">
    <property type="match status" value="1"/>
</dbReference>
<evidence type="ECO:0000313" key="5">
    <source>
        <dbReference type="Proteomes" id="UP000422108"/>
    </source>
</evidence>
<dbReference type="Proteomes" id="UP000422108">
    <property type="component" value="Chromosome"/>
</dbReference>
<dbReference type="Pfam" id="PF22769">
    <property type="entry name" value="DCD"/>
    <property type="match status" value="1"/>
</dbReference>
<organism evidence="4 5">
    <name type="scientific">Desulfosarcina ovata subsp. ovata</name>
    <dbReference type="NCBI Taxonomy" id="2752305"/>
    <lineage>
        <taxon>Bacteria</taxon>
        <taxon>Pseudomonadati</taxon>
        <taxon>Thermodesulfobacteriota</taxon>
        <taxon>Desulfobacteria</taxon>
        <taxon>Desulfobacterales</taxon>
        <taxon>Desulfosarcinaceae</taxon>
        <taxon>Desulfosarcina</taxon>
    </lineage>
</organism>
<dbReference type="AlphaFoldDB" id="A0A5K8ABN5"/>
<feature type="transmembrane region" description="Helical" evidence="3">
    <location>
        <begin position="207"/>
        <end position="224"/>
    </location>
</feature>
<keyword evidence="5" id="KW-1185">Reference proteome</keyword>
<dbReference type="GO" id="GO:0006229">
    <property type="term" value="P:dUTP biosynthetic process"/>
    <property type="evidence" value="ECO:0007669"/>
    <property type="project" value="InterPro"/>
</dbReference>
<dbReference type="SUPFAM" id="SSF51283">
    <property type="entry name" value="dUTPase-like"/>
    <property type="match status" value="1"/>
</dbReference>
<gene>
    <name evidence="4" type="ORF">DSCOOX_30990</name>
</gene>
<sequence>MSILTDVDIRDYFEKENPLMIKPFSEECLTPVGYDLRAGGKYVTTDDGRQIELHECMKVTIFPKQTALISTLEKVSMPKDRSISALIVSKVSKVSKGLSHVATTIDADWSGNLIIALTNHSSEKIEICHGESFCTVVFFKNLTPSIKPCEKKDGRPDVFFKDLSKKATEALKKKQYTEKSFFYKSFIAPLIVVFGLMFAYLNFADNGYMITGIVTASVAISQLYHSSLIIKYKK</sequence>
<name>A0A5K8ABN5_9BACT</name>
<protein>
    <submittedName>
        <fullName evidence="4">Uncharacterized protein</fullName>
    </submittedName>
</protein>
<proteinExistence type="predicted"/>
<keyword evidence="3" id="KW-0472">Membrane</keyword>
<reference evidence="4 5" key="1">
    <citation type="submission" date="2019-11" db="EMBL/GenBank/DDBJ databases">
        <title>Comparative genomics of hydrocarbon-degrading Desulfosarcina strains.</title>
        <authorList>
            <person name="Watanabe M."/>
            <person name="Kojima H."/>
            <person name="Fukui M."/>
        </authorList>
    </citation>
    <scope>NUCLEOTIDE SEQUENCE [LARGE SCALE GENOMIC DNA]</scope>
    <source>
        <strain evidence="5">oXyS1</strain>
    </source>
</reference>
<accession>A0A5K8ABN5</accession>
<dbReference type="PANTHER" id="PTHR42680">
    <property type="entry name" value="DCTP DEAMINASE"/>
    <property type="match status" value="1"/>
</dbReference>
<evidence type="ECO:0000256" key="1">
    <source>
        <dbReference type="ARBA" id="ARBA00022801"/>
    </source>
</evidence>
<keyword evidence="2" id="KW-0546">Nucleotide metabolism</keyword>
<dbReference type="InterPro" id="IPR033704">
    <property type="entry name" value="dUTPase_trimeric"/>
</dbReference>
<dbReference type="CDD" id="cd07557">
    <property type="entry name" value="trimeric_dUTPase"/>
    <property type="match status" value="1"/>
</dbReference>